<dbReference type="Proteomes" id="UP000828390">
    <property type="component" value="Unassembled WGS sequence"/>
</dbReference>
<feature type="chain" id="PRO_5039665252" evidence="1">
    <location>
        <begin position="21"/>
        <end position="741"/>
    </location>
</feature>
<gene>
    <name evidence="2" type="ORF">DPMN_086781</name>
</gene>
<organism evidence="2 3">
    <name type="scientific">Dreissena polymorpha</name>
    <name type="common">Zebra mussel</name>
    <name type="synonym">Mytilus polymorpha</name>
    <dbReference type="NCBI Taxonomy" id="45954"/>
    <lineage>
        <taxon>Eukaryota</taxon>
        <taxon>Metazoa</taxon>
        <taxon>Spiralia</taxon>
        <taxon>Lophotrochozoa</taxon>
        <taxon>Mollusca</taxon>
        <taxon>Bivalvia</taxon>
        <taxon>Autobranchia</taxon>
        <taxon>Heteroconchia</taxon>
        <taxon>Euheterodonta</taxon>
        <taxon>Imparidentia</taxon>
        <taxon>Neoheterodontei</taxon>
        <taxon>Myida</taxon>
        <taxon>Dreissenoidea</taxon>
        <taxon>Dreissenidae</taxon>
        <taxon>Dreissena</taxon>
    </lineage>
</organism>
<evidence type="ECO:0000256" key="1">
    <source>
        <dbReference type="SAM" id="SignalP"/>
    </source>
</evidence>
<proteinExistence type="predicted"/>
<reference evidence="2" key="2">
    <citation type="submission" date="2020-11" db="EMBL/GenBank/DDBJ databases">
        <authorList>
            <person name="McCartney M.A."/>
            <person name="Auch B."/>
            <person name="Kono T."/>
            <person name="Mallez S."/>
            <person name="Becker A."/>
            <person name="Gohl D.M."/>
            <person name="Silverstein K.A.T."/>
            <person name="Koren S."/>
            <person name="Bechman K.B."/>
            <person name="Herman A."/>
            <person name="Abrahante J.E."/>
            <person name="Garbe J."/>
        </authorList>
    </citation>
    <scope>NUCLEOTIDE SEQUENCE</scope>
    <source>
        <strain evidence="2">Duluth1</strain>
        <tissue evidence="2">Whole animal</tissue>
    </source>
</reference>
<dbReference type="AlphaFoldDB" id="A0A9D4KR21"/>
<evidence type="ECO:0000313" key="2">
    <source>
        <dbReference type="EMBL" id="KAH3844523.1"/>
    </source>
</evidence>
<dbReference type="PANTHER" id="PTHR39069">
    <property type="entry name" value="ECDYSONE-INDUCIBLE GENE E1, ISOFORM A"/>
    <property type="match status" value="1"/>
</dbReference>
<reference evidence="2" key="1">
    <citation type="journal article" date="2019" name="bioRxiv">
        <title>The Genome of the Zebra Mussel, Dreissena polymorpha: A Resource for Invasive Species Research.</title>
        <authorList>
            <person name="McCartney M.A."/>
            <person name="Auch B."/>
            <person name="Kono T."/>
            <person name="Mallez S."/>
            <person name="Zhang Y."/>
            <person name="Obille A."/>
            <person name="Becker A."/>
            <person name="Abrahante J.E."/>
            <person name="Garbe J."/>
            <person name="Badalamenti J.P."/>
            <person name="Herman A."/>
            <person name="Mangelson H."/>
            <person name="Liachko I."/>
            <person name="Sullivan S."/>
            <person name="Sone E.D."/>
            <person name="Koren S."/>
            <person name="Silverstein K.A.T."/>
            <person name="Beckman K.B."/>
            <person name="Gohl D.M."/>
        </authorList>
    </citation>
    <scope>NUCLEOTIDE SEQUENCE</scope>
    <source>
        <strain evidence="2">Duluth1</strain>
        <tissue evidence="2">Whole animal</tissue>
    </source>
</reference>
<accession>A0A9D4KR21</accession>
<protein>
    <submittedName>
        <fullName evidence="2">Uncharacterized protein</fullName>
    </submittedName>
</protein>
<evidence type="ECO:0000313" key="3">
    <source>
        <dbReference type="Proteomes" id="UP000828390"/>
    </source>
</evidence>
<sequence length="741" mass="84687">MDARFLSFICLVAALSFTYGQPVPCTSNDDCYDETYECNMAVGYCDLVTCSNDDDCSSELMKCQINDYTVDDKFGHCRFRNCYEYGNLSCSYVEHAVCHQWYGKCRCGHGFRLKNNVCVSVIGLVCSFDRMCDDWYNYPYDYVCTQGSCACNADKWYQYQTSCRSYLGRQCGKHSDCGKITNLMCDNDVCECKPGYVQRGDQCIWVYDAHCNTSSDCGQGDLICEPADAPVGHTSKCRCPYGYAFDSKTTFTCIKVLGSYCSDIYNCGNSSHVSYYYDNFEKYPYLVNLPYYCNVDNICHCSPGFKMNDENECQAIYGTLCASDEDCWDNTVSNKFAYKCNSDNNTCSCNDNYYQDGIRDQWHEYNYYYYDWSDDNIGNAQICKPLIGMRCSYGTVNDTQCVNDTGHVYNYPYNFYEYDWMHNQVIECIEGVENYGVCTRILGHDCSTRDDVCRLVANAKCDTYNKCSCNTGFLEDPDKDFCKKVLGSTCETQAECLSNLPNTKCESLCMCAEGYHEINSVCLTSDSQDMCRQPIASIPDKYRRSPFYKLSSRELPIRDDLLTEGWYDLGKYVFTLNNGNESSPGMCGTKYPIFLKDAITSTEITALNAGMNITKIVRVGGIDEFGISTELNITMKICFGNYYALIKPSPLPFSAYCLGTDVASNVGGNSTYKWADITQHLTFSIEYDDVNGSEMHVPYLYFQCIIFDRWRQNYPEPCQNCHNNNFFQYYINDGFYYTVNW</sequence>
<dbReference type="EMBL" id="JAIWYP010000003">
    <property type="protein sequence ID" value="KAH3844523.1"/>
    <property type="molecule type" value="Genomic_DNA"/>
</dbReference>
<dbReference type="PANTHER" id="PTHR39069:SF8">
    <property type="entry name" value="FI17111P1"/>
    <property type="match status" value="1"/>
</dbReference>
<keyword evidence="1" id="KW-0732">Signal</keyword>
<name>A0A9D4KR21_DREPO</name>
<feature type="signal peptide" evidence="1">
    <location>
        <begin position="1"/>
        <end position="20"/>
    </location>
</feature>
<comment type="caution">
    <text evidence="2">The sequence shown here is derived from an EMBL/GenBank/DDBJ whole genome shotgun (WGS) entry which is preliminary data.</text>
</comment>
<keyword evidence="3" id="KW-1185">Reference proteome</keyword>